<dbReference type="SUPFAM" id="SSF49265">
    <property type="entry name" value="Fibronectin type III"/>
    <property type="match status" value="5"/>
</dbReference>
<keyword evidence="6" id="KW-0677">Repeat</keyword>
<feature type="domain" description="Fibronectin type-III" evidence="21">
    <location>
        <begin position="675"/>
        <end position="777"/>
    </location>
</feature>
<feature type="non-terminal residue" evidence="22">
    <location>
        <position position="1874"/>
    </location>
</feature>
<dbReference type="InterPro" id="IPR029021">
    <property type="entry name" value="Prot-tyrosine_phosphatase-like"/>
</dbReference>
<dbReference type="FunFam" id="2.60.40.10:FF:002685">
    <property type="entry name" value="Tyrosine-protein kinase receptor"/>
    <property type="match status" value="1"/>
</dbReference>
<feature type="domain" description="Ig-like" evidence="20">
    <location>
        <begin position="1"/>
        <end position="90"/>
    </location>
</feature>
<dbReference type="SMART" id="SM00409">
    <property type="entry name" value="IG"/>
    <property type="match status" value="3"/>
</dbReference>
<dbReference type="FunFam" id="2.60.40.10:FF:000032">
    <property type="entry name" value="palladin isoform X1"/>
    <property type="match status" value="1"/>
</dbReference>
<feature type="compositionally biased region" description="Basic and acidic residues" evidence="16">
    <location>
        <begin position="1267"/>
        <end position="1283"/>
    </location>
</feature>
<comment type="similarity">
    <text evidence="2">Belongs to the protein-tyrosine phosphatase family. Receptor class 2A subfamily.</text>
</comment>
<dbReference type="PROSITE" id="PS50056">
    <property type="entry name" value="TYR_PHOSPHATASE_2"/>
    <property type="match status" value="2"/>
</dbReference>
<dbReference type="Proteomes" id="UP000001593">
    <property type="component" value="Unassembled WGS sequence"/>
</dbReference>
<dbReference type="InterPro" id="IPR000242">
    <property type="entry name" value="PTP_cat"/>
</dbReference>
<organism evidence="22 23">
    <name type="scientific">Nematostella vectensis</name>
    <name type="common">Starlet sea anemone</name>
    <dbReference type="NCBI Taxonomy" id="45351"/>
    <lineage>
        <taxon>Eukaryota</taxon>
        <taxon>Metazoa</taxon>
        <taxon>Cnidaria</taxon>
        <taxon>Anthozoa</taxon>
        <taxon>Hexacorallia</taxon>
        <taxon>Actiniaria</taxon>
        <taxon>Edwardsiidae</taxon>
        <taxon>Nematostella</taxon>
    </lineage>
</organism>
<dbReference type="CDD" id="cd14553">
    <property type="entry name" value="R-PTPc-LAR-1"/>
    <property type="match status" value="1"/>
</dbReference>
<evidence type="ECO:0000256" key="12">
    <source>
        <dbReference type="ARBA" id="ARBA00023170"/>
    </source>
</evidence>
<dbReference type="FunFam" id="3.90.190.10:FF:000002">
    <property type="entry name" value="receptor-type tyrosine-protein phosphatase delta isoform X2"/>
    <property type="match status" value="1"/>
</dbReference>
<keyword evidence="11" id="KW-1015">Disulfide bond</keyword>
<dbReference type="PROSITE" id="PS50835">
    <property type="entry name" value="IG_LIKE"/>
    <property type="match status" value="3"/>
</dbReference>
<feature type="region of interest" description="Disordered" evidence="16">
    <location>
        <begin position="1264"/>
        <end position="1283"/>
    </location>
</feature>
<dbReference type="InterPro" id="IPR007110">
    <property type="entry name" value="Ig-like_dom"/>
</dbReference>
<evidence type="ECO:0000313" key="22">
    <source>
        <dbReference type="EMBL" id="EDO46961.1"/>
    </source>
</evidence>
<dbReference type="GO" id="GO:0004725">
    <property type="term" value="F:protein tyrosine phosphatase activity"/>
    <property type="evidence" value="ECO:0000318"/>
    <property type="project" value="GO_Central"/>
</dbReference>
<feature type="domain" description="Ig-like" evidence="20">
    <location>
        <begin position="102"/>
        <end position="189"/>
    </location>
</feature>
<comment type="subcellular location">
    <subcellularLocation>
        <location evidence="1">Membrane</location>
        <topology evidence="1">Single-pass type I membrane protein</topology>
    </subcellularLocation>
</comment>
<dbReference type="Pfam" id="PF00041">
    <property type="entry name" value="fn3"/>
    <property type="match status" value="6"/>
</dbReference>
<dbReference type="SMART" id="SM00194">
    <property type="entry name" value="PTPc"/>
    <property type="match status" value="2"/>
</dbReference>
<keyword evidence="14" id="KW-0393">Immunoglobulin domain</keyword>
<dbReference type="InterPro" id="IPR016130">
    <property type="entry name" value="Tyr_Pase_AS"/>
</dbReference>
<dbReference type="Gene3D" id="2.60.40.10">
    <property type="entry name" value="Immunoglobulins"/>
    <property type="match status" value="11"/>
</dbReference>
<feature type="domain" description="Fibronectin type-III" evidence="21">
    <location>
        <begin position="985"/>
        <end position="1073"/>
    </location>
</feature>
<evidence type="ECO:0000256" key="1">
    <source>
        <dbReference type="ARBA" id="ARBA00004479"/>
    </source>
</evidence>
<feature type="domain" description="Tyrosine specific protein phosphatases" evidence="19">
    <location>
        <begin position="1783"/>
        <end position="1856"/>
    </location>
</feature>
<dbReference type="Gene3D" id="3.90.190.10">
    <property type="entry name" value="Protein tyrosine phosphatase superfamily"/>
    <property type="match status" value="2"/>
</dbReference>
<dbReference type="GO" id="GO:0016020">
    <property type="term" value="C:membrane"/>
    <property type="evidence" value="ECO:0007669"/>
    <property type="project" value="UniProtKB-SubCell"/>
</dbReference>
<dbReference type="InterPro" id="IPR036179">
    <property type="entry name" value="Ig-like_dom_sf"/>
</dbReference>
<dbReference type="InterPro" id="IPR036116">
    <property type="entry name" value="FN3_sf"/>
</dbReference>
<dbReference type="CDD" id="cd00063">
    <property type="entry name" value="FN3"/>
    <property type="match status" value="7"/>
</dbReference>
<evidence type="ECO:0000259" key="19">
    <source>
        <dbReference type="PROSITE" id="PS50056"/>
    </source>
</evidence>
<evidence type="ECO:0000256" key="15">
    <source>
        <dbReference type="ARBA" id="ARBA00051722"/>
    </source>
</evidence>
<dbReference type="CDD" id="cd14554">
    <property type="entry name" value="R-PTP-LAR-2"/>
    <property type="match status" value="1"/>
</dbReference>
<dbReference type="PRINTS" id="PR00700">
    <property type="entry name" value="PRTYPHPHTASE"/>
</dbReference>
<evidence type="ECO:0000256" key="4">
    <source>
        <dbReference type="ARBA" id="ARBA00022692"/>
    </source>
</evidence>
<dbReference type="PANTHER" id="PTHR46957">
    <property type="entry name" value="CYTOKINE RECEPTOR"/>
    <property type="match status" value="1"/>
</dbReference>
<evidence type="ECO:0000256" key="5">
    <source>
        <dbReference type="ARBA" id="ARBA00022729"/>
    </source>
</evidence>
<evidence type="ECO:0000256" key="2">
    <source>
        <dbReference type="ARBA" id="ARBA00010504"/>
    </source>
</evidence>
<dbReference type="EC" id="3.1.3.48" evidence="3"/>
<feature type="domain" description="Tyrosine specific protein phosphatases" evidence="19">
    <location>
        <begin position="1495"/>
        <end position="1566"/>
    </location>
</feature>
<proteinExistence type="inferred from homology"/>
<evidence type="ECO:0000259" key="21">
    <source>
        <dbReference type="PROSITE" id="PS50853"/>
    </source>
</evidence>
<dbReference type="FunCoup" id="A7RNP0">
    <property type="interactions" value="211"/>
</dbReference>
<dbReference type="InterPro" id="IPR003595">
    <property type="entry name" value="Tyr_Pase_cat"/>
</dbReference>
<feature type="region of interest" description="Disordered" evidence="16">
    <location>
        <begin position="568"/>
        <end position="598"/>
    </location>
</feature>
<dbReference type="EMBL" id="DS469523">
    <property type="protein sequence ID" value="EDO46961.1"/>
    <property type="molecule type" value="Genomic_DNA"/>
</dbReference>
<dbReference type="PROSITE" id="PS00383">
    <property type="entry name" value="TYR_PHOSPHATASE_1"/>
    <property type="match status" value="2"/>
</dbReference>
<feature type="domain" description="Tyrosine-protein phosphatase" evidence="18">
    <location>
        <begin position="1320"/>
        <end position="1575"/>
    </location>
</feature>
<dbReference type="STRING" id="45351.A7RNP0"/>
<keyword evidence="10 17" id="KW-0472">Membrane</keyword>
<evidence type="ECO:0000313" key="23">
    <source>
        <dbReference type="Proteomes" id="UP000001593"/>
    </source>
</evidence>
<dbReference type="InParanoid" id="A7RNP0"/>
<dbReference type="Pfam" id="PF13927">
    <property type="entry name" value="Ig_3"/>
    <property type="match status" value="3"/>
</dbReference>
<evidence type="ECO:0000256" key="8">
    <source>
        <dbReference type="ARBA" id="ARBA00022912"/>
    </source>
</evidence>
<feature type="transmembrane region" description="Helical" evidence="17">
    <location>
        <begin position="1231"/>
        <end position="1256"/>
    </location>
</feature>
<evidence type="ECO:0000259" key="18">
    <source>
        <dbReference type="PROSITE" id="PS50055"/>
    </source>
</evidence>
<dbReference type="InterPro" id="IPR000387">
    <property type="entry name" value="Tyr_Pase_dom"/>
</dbReference>
<dbReference type="InterPro" id="IPR050713">
    <property type="entry name" value="RTP_Phos/Ushers"/>
</dbReference>
<dbReference type="SMART" id="SM00404">
    <property type="entry name" value="PTPc_motif"/>
    <property type="match status" value="2"/>
</dbReference>
<feature type="domain" description="Ig-like" evidence="20">
    <location>
        <begin position="205"/>
        <end position="281"/>
    </location>
</feature>
<dbReference type="SUPFAM" id="SSF48726">
    <property type="entry name" value="Immunoglobulin"/>
    <property type="match status" value="3"/>
</dbReference>
<dbReference type="FunFam" id="2.60.40.10:FF:000028">
    <property type="entry name" value="Neuronal cell adhesion molecule"/>
    <property type="match status" value="1"/>
</dbReference>
<feature type="domain" description="Fibronectin type-III" evidence="21">
    <location>
        <begin position="885"/>
        <end position="981"/>
    </location>
</feature>
<keyword evidence="5" id="KW-0732">Signal</keyword>
<dbReference type="SUPFAM" id="SSF52799">
    <property type="entry name" value="(Phosphotyrosine protein) phosphatases II"/>
    <property type="match status" value="2"/>
</dbReference>
<dbReference type="Pfam" id="PF00102">
    <property type="entry name" value="Y_phosphatase"/>
    <property type="match status" value="2"/>
</dbReference>
<evidence type="ECO:0000256" key="3">
    <source>
        <dbReference type="ARBA" id="ARBA00013064"/>
    </source>
</evidence>
<evidence type="ECO:0000259" key="20">
    <source>
        <dbReference type="PROSITE" id="PS50835"/>
    </source>
</evidence>
<accession>A7RNP0</accession>
<dbReference type="FunFam" id="3.90.190.10:FF:000088">
    <property type="entry name" value="Receptor protein-tyrosine phosphatase LAR"/>
    <property type="match status" value="1"/>
</dbReference>
<dbReference type="InterPro" id="IPR013783">
    <property type="entry name" value="Ig-like_fold"/>
</dbReference>
<evidence type="ECO:0000256" key="10">
    <source>
        <dbReference type="ARBA" id="ARBA00023136"/>
    </source>
</evidence>
<dbReference type="FunFam" id="2.60.40.10:FF:000066">
    <property type="entry name" value="receptor-type tyrosine-protein phosphatase delta isoform X1"/>
    <property type="match status" value="1"/>
</dbReference>
<gene>
    <name evidence="22" type="ORF">NEMVEDRAFT_v1g88020</name>
</gene>
<dbReference type="InterPro" id="IPR003598">
    <property type="entry name" value="Ig_sub2"/>
</dbReference>
<evidence type="ECO:0000256" key="16">
    <source>
        <dbReference type="SAM" id="MobiDB-lite"/>
    </source>
</evidence>
<dbReference type="FunFam" id="2.60.40.10:FF:000027">
    <property type="entry name" value="receptor-type tyrosine-protein phosphatase delta isoform X1"/>
    <property type="match status" value="1"/>
</dbReference>
<keyword evidence="23" id="KW-1185">Reference proteome</keyword>
<dbReference type="eggNOG" id="KOG4228">
    <property type="taxonomic scope" value="Eukaryota"/>
</dbReference>
<evidence type="ECO:0000256" key="7">
    <source>
        <dbReference type="ARBA" id="ARBA00022801"/>
    </source>
</evidence>
<dbReference type="InterPro" id="IPR003599">
    <property type="entry name" value="Ig_sub"/>
</dbReference>
<dbReference type="FunFam" id="2.60.40.10:FF:000023">
    <property type="entry name" value="receptor-type tyrosine-protein phosphatase delta isoform X2"/>
    <property type="match status" value="1"/>
</dbReference>
<feature type="domain" description="Tyrosine-protein phosphatase" evidence="18">
    <location>
        <begin position="1606"/>
        <end position="1865"/>
    </location>
</feature>
<name>A7RNP0_NEMVE</name>
<evidence type="ECO:0000256" key="17">
    <source>
        <dbReference type="SAM" id="Phobius"/>
    </source>
</evidence>
<keyword evidence="9 17" id="KW-1133">Transmembrane helix</keyword>
<evidence type="ECO:0000256" key="13">
    <source>
        <dbReference type="ARBA" id="ARBA00023180"/>
    </source>
</evidence>
<comment type="catalytic activity">
    <reaction evidence="15">
        <text>O-phospho-L-tyrosyl-[protein] + H2O = L-tyrosyl-[protein] + phosphate</text>
        <dbReference type="Rhea" id="RHEA:10684"/>
        <dbReference type="Rhea" id="RHEA-COMP:10136"/>
        <dbReference type="Rhea" id="RHEA-COMP:20101"/>
        <dbReference type="ChEBI" id="CHEBI:15377"/>
        <dbReference type="ChEBI" id="CHEBI:43474"/>
        <dbReference type="ChEBI" id="CHEBI:46858"/>
        <dbReference type="ChEBI" id="CHEBI:61978"/>
        <dbReference type="EC" id="3.1.3.48"/>
    </reaction>
</comment>
<feature type="domain" description="Fibronectin type-III" evidence="21">
    <location>
        <begin position="383"/>
        <end position="476"/>
    </location>
</feature>
<keyword evidence="12" id="KW-0675">Receptor</keyword>
<keyword evidence="13" id="KW-0325">Glycoprotein</keyword>
<feature type="domain" description="Fibronectin type-III" evidence="21">
    <location>
        <begin position="576"/>
        <end position="670"/>
    </location>
</feature>
<feature type="domain" description="Fibronectin type-III" evidence="21">
    <location>
        <begin position="288"/>
        <end position="378"/>
    </location>
</feature>
<keyword evidence="7" id="KW-0378">Hydrolase</keyword>
<reference evidence="22 23" key="1">
    <citation type="journal article" date="2007" name="Science">
        <title>Sea anemone genome reveals ancestral eumetazoan gene repertoire and genomic organization.</title>
        <authorList>
            <person name="Putnam N.H."/>
            <person name="Srivastava M."/>
            <person name="Hellsten U."/>
            <person name="Dirks B."/>
            <person name="Chapman J."/>
            <person name="Salamov A."/>
            <person name="Terry A."/>
            <person name="Shapiro H."/>
            <person name="Lindquist E."/>
            <person name="Kapitonov V.V."/>
            <person name="Jurka J."/>
            <person name="Genikhovich G."/>
            <person name="Grigoriev I.V."/>
            <person name="Lucas S.M."/>
            <person name="Steele R.E."/>
            <person name="Finnerty J.R."/>
            <person name="Technau U."/>
            <person name="Martindale M.Q."/>
            <person name="Rokhsar D.S."/>
        </authorList>
    </citation>
    <scope>NUCLEOTIDE SEQUENCE [LARGE SCALE GENOMIC DNA]</scope>
    <source>
        <strain evidence="23">CH2 X CH6</strain>
    </source>
</reference>
<dbReference type="PROSITE" id="PS50853">
    <property type="entry name" value="FN3"/>
    <property type="match status" value="7"/>
</dbReference>
<dbReference type="HOGENOM" id="CLU_001645_4_2_1"/>
<dbReference type="SMART" id="SM00060">
    <property type="entry name" value="FN3"/>
    <property type="match status" value="8"/>
</dbReference>
<feature type="domain" description="Fibronectin type-III" evidence="21">
    <location>
        <begin position="480"/>
        <end position="571"/>
    </location>
</feature>
<dbReference type="PANTHER" id="PTHR46957:SF6">
    <property type="entry name" value="PROTEIN-TYROSINE-PHOSPHATASE"/>
    <property type="match status" value="1"/>
</dbReference>
<evidence type="ECO:0000256" key="9">
    <source>
        <dbReference type="ARBA" id="ARBA00022989"/>
    </source>
</evidence>
<dbReference type="FunFam" id="2.60.40.10:FF:000036">
    <property type="entry name" value="receptor-type tyrosine-protein phosphatase delta isoform X1"/>
    <property type="match status" value="1"/>
</dbReference>
<dbReference type="FunFam" id="2.60.40.10:FF:000010">
    <property type="entry name" value="receptor-type tyrosine-protein phosphatase delta isoform X1"/>
    <property type="match status" value="1"/>
</dbReference>
<dbReference type="PhylomeDB" id="A7RNP0"/>
<dbReference type="InterPro" id="IPR003961">
    <property type="entry name" value="FN3_dom"/>
</dbReference>
<dbReference type="GO" id="GO:0007165">
    <property type="term" value="P:signal transduction"/>
    <property type="evidence" value="ECO:0000318"/>
    <property type="project" value="GO_Central"/>
</dbReference>
<evidence type="ECO:0000256" key="6">
    <source>
        <dbReference type="ARBA" id="ARBA00022737"/>
    </source>
</evidence>
<keyword evidence="8" id="KW-0904">Protein phosphatase</keyword>
<evidence type="ECO:0000256" key="14">
    <source>
        <dbReference type="ARBA" id="ARBA00023319"/>
    </source>
</evidence>
<dbReference type="OMA" id="XPGQPLN"/>
<dbReference type="CDD" id="cd00096">
    <property type="entry name" value="Ig"/>
    <property type="match status" value="1"/>
</dbReference>
<sequence>PTVTLTPKDFAGVTRGFVYMICNVTGSPMPTLTWYKNGSVIRNSRIQIFTMPYGGLIRIGPLRAKIHKATYECEADNGVGPPLRDSSTLIVHTASTKPAGFPRIAKHPSFKQRRSGDDVTFTCAAVGTPTPNITWFKDRLPIVLNDPRVSVLSDGRKLRITDLRESDNGKYSCVARNALGMVFSSQAMPARLFIYLTLSVVRSKPEFTLRPQDKTVDPDTDVELKCSARGSPTPSIVWEVDGSRISGQNGELIIRGIQRSGNYSCIADSNMGRVQAYAYVTVRLLPFAPSRPNAASITSDAIKITWHPRGAHVVTSYEVQYRLKGKTEWQEITNVRGMQSLVVSGLRPFSSYEFRVFAVNSLGRSRPSLMAEYTTSETKPGSAPRNIEAMGVSDTSFKAGWLPPISANGRIRGYRLYYSLDLLEDISQWRFMASSTNSTTVTGLTRQTTHFFRILAYNIAGDGPLSEVVAVKTQKGVPGQPRSVQLSVLSSTAIRVTWSPPRYPGDGIFGYDVYYNKSKQDMDTVIGAFQMNTKEIMGLTPYTVYKVAVAAKSDKGVGPMSFVLTARTDEDRPSDAPQNIQGRSRDSTTLEISWDPPRPEHRNGLITHFTIKYRAKGQRGAKYLTVDATKTSVVLHNLDKFTNYFIWVQASTKQGDGPFSDKHTVSTAEDVPNGAPRDVRIRVHNSTTMTVKWNPPTTKQDGKILGYMVFYTRVDDQGNQLRPPAQPESKDSMSEENHKVHLTGLAPETTYQIEVAAYTIKGDGARSVTRLAKTMAQSPDPPFVYLERASGDPISDVTLAWRTSATGVIEYKVRYAKSVRRLRGRDQGNLKMKEIKFKSHTTKQKFQSLANGIWYLFNVSLRTKAGWSPETSRWIEIPPGPPSGPPLNVRAVAVSSTSVEVTWSAPDIWNRGGPILGYSVMYNPANKRGDVTVKNVTSPNIFKVVLKRLKKFREYEVRVRAIGMLGMGPASEPFIDRTKEDGKCHCRDVRPRTVGSDWVILEWLPPRIDAGIDTPLTHADEVRVDALTADVQTFKVQGLVPHMKYTVRLSASNAMGEGPRAELSISTKKGKPPALAKPTMLRDEMNNGLIPVELHRASEKNGPISYYLVVVVPLDKDGKYPQGSNPDEYFKKVRRRSAREAGQVKPYIAAKFLADQFPKKFLVGDEGFKNQYGYYNKRLVANSYYTVFSRAYVQTDDGDFVYTSSPFTDPVLITPPSAAGLSGGGKGGLNLAYVIIPVVLLLVIVTVIVLAVLYVMRMRRRRRSKKESKCKDEEKSEPSDPVEMRRLNFQTPAMIDHPPISVLDLPKHIAILKADNNSQFTQEYESIEPGQTFTADSSQMECNKGKNRYPNIHAYDHSRVRLSYINGIEGSDYINANFCDGYRKERAYIATQGPMQHTAADFWRMVWEQRTFTIVMLTREEERGRVKCDQYWPTDGTDVYEGIEVSLVDWVELANYTISTLQICKEGASQPREVKHFQFTGWPDHGVPAHPTPFLAFLRRVKFYNPPDAGPIVVHCSAGVGRTGCFIVIDSMLERLRHEETVDIYGHVTVLRTQRNYMVQTQEQYIFSHDAILEAVSCGNTEVHARNLLHHIKKLTELGKGEVTGLEEEFKVVDPSQAKKHKYGAATLAINRPKNRLANILPYETTRVHISPVRGVEGSDYINASFIDGYRQRGLFIATQGPLQDTVDDFWRMLMEQNSNIIVMLTQLHEGEWEKCYKYWPTDRSARHQYYIVDPIAEHEYPQFVIRDFKVKDARSDTVRNIKQFHFLGWPETGVPKSGEGIIDLIGQVQRAYEQQEEEGPITVHCSDGVGRTGVFTALFIVLERMRSEGVVDLFQTVKLLRTQRPAMVQSQEQYLFCYKTALEYLGSFDHYAI</sequence>
<dbReference type="PROSITE" id="PS50055">
    <property type="entry name" value="TYR_PHOSPHATASE_PTP"/>
    <property type="match status" value="2"/>
</dbReference>
<keyword evidence="4 17" id="KW-0812">Transmembrane</keyword>
<evidence type="ECO:0000256" key="11">
    <source>
        <dbReference type="ARBA" id="ARBA00023157"/>
    </source>
</evidence>
<dbReference type="SMART" id="SM00408">
    <property type="entry name" value="IGc2"/>
    <property type="match status" value="3"/>
</dbReference>
<protein>
    <recommendedName>
        <fullName evidence="3">protein-tyrosine-phosphatase</fullName>
        <ecNumber evidence="3">3.1.3.48</ecNumber>
    </recommendedName>
</protein>